<proteinExistence type="predicted"/>
<dbReference type="OrthoDB" id="7700249at2759"/>
<dbReference type="Proteomes" id="UP001154078">
    <property type="component" value="Chromosome 8"/>
</dbReference>
<name>A0A9P0BGB4_BRAAE</name>
<protein>
    <submittedName>
        <fullName evidence="1">Uncharacterized protein</fullName>
    </submittedName>
</protein>
<accession>A0A9P0BGB4</accession>
<organism evidence="1 2">
    <name type="scientific">Brassicogethes aeneus</name>
    <name type="common">Rape pollen beetle</name>
    <name type="synonym">Meligethes aeneus</name>
    <dbReference type="NCBI Taxonomy" id="1431903"/>
    <lineage>
        <taxon>Eukaryota</taxon>
        <taxon>Metazoa</taxon>
        <taxon>Ecdysozoa</taxon>
        <taxon>Arthropoda</taxon>
        <taxon>Hexapoda</taxon>
        <taxon>Insecta</taxon>
        <taxon>Pterygota</taxon>
        <taxon>Neoptera</taxon>
        <taxon>Endopterygota</taxon>
        <taxon>Coleoptera</taxon>
        <taxon>Polyphaga</taxon>
        <taxon>Cucujiformia</taxon>
        <taxon>Nitidulidae</taxon>
        <taxon>Meligethinae</taxon>
        <taxon>Brassicogethes</taxon>
    </lineage>
</organism>
<dbReference type="AlphaFoldDB" id="A0A9P0BGB4"/>
<keyword evidence="2" id="KW-1185">Reference proteome</keyword>
<reference evidence="1" key="1">
    <citation type="submission" date="2021-12" db="EMBL/GenBank/DDBJ databases">
        <authorList>
            <person name="King R."/>
        </authorList>
    </citation>
    <scope>NUCLEOTIDE SEQUENCE</scope>
</reference>
<gene>
    <name evidence="1" type="ORF">MELIAE_LOCUS11949</name>
</gene>
<dbReference type="EMBL" id="OV121139">
    <property type="protein sequence ID" value="CAH0562942.1"/>
    <property type="molecule type" value="Genomic_DNA"/>
</dbReference>
<sequence length="105" mass="11819">MIKKSLVHVVEQYMVNDVNNVSLGAATEISKQIVDEYPNSFKVKIGGQHLKGTAKSLAYKIYHRLHYNKKEKAERTLSLSYDVDDLDEPSAAPKAQDEYGCVAYL</sequence>
<evidence type="ECO:0000313" key="1">
    <source>
        <dbReference type="EMBL" id="CAH0562942.1"/>
    </source>
</evidence>
<evidence type="ECO:0000313" key="2">
    <source>
        <dbReference type="Proteomes" id="UP001154078"/>
    </source>
</evidence>